<dbReference type="EMBL" id="DF977454">
    <property type="protein sequence ID" value="GAP89172.1"/>
    <property type="molecule type" value="Genomic_DNA"/>
</dbReference>
<keyword evidence="6" id="KW-1185">Reference proteome</keyword>
<dbReference type="GO" id="GO:0048039">
    <property type="term" value="F:ubiquinone binding"/>
    <property type="evidence" value="ECO:0007669"/>
    <property type="project" value="InterPro"/>
</dbReference>
<evidence type="ECO:0000256" key="2">
    <source>
        <dbReference type="ARBA" id="ARBA00011814"/>
    </source>
</evidence>
<dbReference type="InterPro" id="IPR044996">
    <property type="entry name" value="COQ10-like"/>
</dbReference>
<organism evidence="5">
    <name type="scientific">Rosellinia necatrix</name>
    <name type="common">White root-rot fungus</name>
    <dbReference type="NCBI Taxonomy" id="77044"/>
    <lineage>
        <taxon>Eukaryota</taxon>
        <taxon>Fungi</taxon>
        <taxon>Dikarya</taxon>
        <taxon>Ascomycota</taxon>
        <taxon>Pezizomycotina</taxon>
        <taxon>Sordariomycetes</taxon>
        <taxon>Xylariomycetidae</taxon>
        <taxon>Xylariales</taxon>
        <taxon>Xylariaceae</taxon>
        <taxon>Rosellinia</taxon>
    </lineage>
</organism>
<dbReference type="InterPro" id="IPR023393">
    <property type="entry name" value="START-like_dom_sf"/>
</dbReference>
<protein>
    <submittedName>
        <fullName evidence="5">Putative cyclase dehydrase family protein</fullName>
    </submittedName>
</protein>
<name>A0A1W2TLI3_ROSNE</name>
<evidence type="ECO:0000256" key="3">
    <source>
        <dbReference type="ARBA" id="ARBA00024947"/>
    </source>
</evidence>
<dbReference type="AlphaFoldDB" id="A0A1W2TLI3"/>
<evidence type="ECO:0000313" key="6">
    <source>
        <dbReference type="Proteomes" id="UP000054516"/>
    </source>
</evidence>
<dbReference type="InterPro" id="IPR005031">
    <property type="entry name" value="COQ10_START"/>
</dbReference>
<gene>
    <name evidence="5" type="ORF">SAMD00023353_0901700</name>
</gene>
<evidence type="ECO:0000313" key="5">
    <source>
        <dbReference type="EMBL" id="GAP89172.1"/>
    </source>
</evidence>
<dbReference type="OMA" id="QLHAAMM"/>
<feature type="domain" description="Coenzyme Q-binding protein COQ10 START" evidence="4">
    <location>
        <begin position="51"/>
        <end position="236"/>
    </location>
</feature>
<dbReference type="STRING" id="77044.A0A1W2TLI3"/>
<dbReference type="CDD" id="cd07813">
    <property type="entry name" value="COQ10p_like"/>
    <property type="match status" value="1"/>
</dbReference>
<comment type="subunit">
    <text evidence="2">Interacts with coenzyme Q.</text>
</comment>
<evidence type="ECO:0000259" key="4">
    <source>
        <dbReference type="Pfam" id="PF03364"/>
    </source>
</evidence>
<dbReference type="Proteomes" id="UP000054516">
    <property type="component" value="Unassembled WGS sequence"/>
</dbReference>
<accession>A0A1W2TLI3</accession>
<dbReference type="PANTHER" id="PTHR12901">
    <property type="entry name" value="SPERM PROTEIN HOMOLOG"/>
    <property type="match status" value="1"/>
</dbReference>
<proteinExistence type="inferred from homology"/>
<comment type="function">
    <text evidence="3">Required for the function of coenzyme Q in the respiratory chain. May serve as a chaperone or may be involved in the transport of Q6 from its site of synthesis to the catalytic sites of the respiratory complexes.</text>
</comment>
<reference evidence="5" key="1">
    <citation type="submission" date="2016-03" db="EMBL/GenBank/DDBJ databases">
        <title>Draft genome sequence of Rosellinia necatrix.</title>
        <authorList>
            <person name="Kanematsu S."/>
        </authorList>
    </citation>
    <scope>NUCLEOTIDE SEQUENCE [LARGE SCALE GENOMIC DNA]</scope>
    <source>
        <strain evidence="5">W97</strain>
    </source>
</reference>
<dbReference type="PANTHER" id="PTHR12901:SF10">
    <property type="entry name" value="COENZYME Q-BINDING PROTEIN COQ10, MITOCHONDRIAL"/>
    <property type="match status" value="1"/>
</dbReference>
<dbReference type="OrthoDB" id="292693at2759"/>
<dbReference type="Pfam" id="PF03364">
    <property type="entry name" value="Polyketide_cyc"/>
    <property type="match status" value="1"/>
</dbReference>
<dbReference type="GO" id="GO:0005739">
    <property type="term" value="C:mitochondrion"/>
    <property type="evidence" value="ECO:0007669"/>
    <property type="project" value="TreeGrafter"/>
</dbReference>
<comment type="similarity">
    <text evidence="1">Belongs to the COQ10 family.</text>
</comment>
<dbReference type="GO" id="GO:0045333">
    <property type="term" value="P:cellular respiration"/>
    <property type="evidence" value="ECO:0007669"/>
    <property type="project" value="InterPro"/>
</dbReference>
<dbReference type="Gene3D" id="3.30.530.20">
    <property type="match status" value="1"/>
</dbReference>
<dbReference type="SUPFAM" id="SSF55961">
    <property type="entry name" value="Bet v1-like"/>
    <property type="match status" value="1"/>
</dbReference>
<evidence type="ECO:0000256" key="1">
    <source>
        <dbReference type="ARBA" id="ARBA00006885"/>
    </source>
</evidence>
<sequence>MPPTSALRPRLSRFPRSPIQRPRRTFLSSILSAAAAPPPSQTVTASRRLPHHHADLYGLIADIDSYSAFLPYCSASRVTSWTACADPEFGRRWPTRADLTAGWGGLEQTYTSRVFCVPGSIVEALSGEGARSGIAPDVLARYGLEDEPFSMPTPTRRDNVGGEEGVFRTLVTRWTVTPVEPGALTERGDEGAMRAGGRMGWSDVNLNIRFQFANPLYGAVSSAVADKVAPLMIEAFVERAKKVLR</sequence>